<dbReference type="NCBIfam" id="NF041621">
    <property type="entry name" value="MXAN_5187_C_dom"/>
    <property type="match status" value="1"/>
</dbReference>
<dbReference type="EMBL" id="QUMU01000009">
    <property type="protein sequence ID" value="REG27908.1"/>
    <property type="molecule type" value="Genomic_DNA"/>
</dbReference>
<reference evidence="2 3" key="1">
    <citation type="submission" date="2018-08" db="EMBL/GenBank/DDBJ databases">
        <title>Genomic Encyclopedia of Archaeal and Bacterial Type Strains, Phase II (KMG-II): from individual species to whole genera.</title>
        <authorList>
            <person name="Goeker M."/>
        </authorList>
    </citation>
    <scope>NUCLEOTIDE SEQUENCE [LARGE SCALE GENOMIC DNA]</scope>
    <source>
        <strain evidence="2 3">DSM 2261</strain>
    </source>
</reference>
<evidence type="ECO:0000313" key="3">
    <source>
        <dbReference type="Proteomes" id="UP000256345"/>
    </source>
</evidence>
<evidence type="ECO:0000256" key="1">
    <source>
        <dbReference type="SAM" id="MobiDB-lite"/>
    </source>
</evidence>
<feature type="compositionally biased region" description="Polar residues" evidence="1">
    <location>
        <begin position="1"/>
        <end position="13"/>
    </location>
</feature>
<evidence type="ECO:0000313" key="2">
    <source>
        <dbReference type="EMBL" id="REG27908.1"/>
    </source>
</evidence>
<feature type="compositionally biased region" description="Low complexity" evidence="1">
    <location>
        <begin position="271"/>
        <end position="281"/>
    </location>
</feature>
<dbReference type="RefSeq" id="WP_053066126.1">
    <property type="nucleotide sequence ID" value="NZ_CP011509.1"/>
</dbReference>
<accession>A0ABX9JVP0</accession>
<gene>
    <name evidence="2" type="ORF">ATI61_109249</name>
</gene>
<proteinExistence type="predicted"/>
<feature type="compositionally biased region" description="Pro residues" evidence="1">
    <location>
        <begin position="261"/>
        <end position="270"/>
    </location>
</feature>
<dbReference type="Proteomes" id="UP000256345">
    <property type="component" value="Unassembled WGS sequence"/>
</dbReference>
<feature type="region of interest" description="Disordered" evidence="1">
    <location>
        <begin position="1"/>
        <end position="40"/>
    </location>
</feature>
<sequence length="355" mass="37654">MAYESSKSSTKNQALKAGTSAKSSAKLAATSGDTKSGMPTMSGSEVAFQECDAIEADIAALKVAYEFYFMGNERLPPTRAYEDLKKRLERLKTSFIRNTAAKFRVQAIATKFGTYERLWQRTLQEIENGTYKRDVAKAKRRTQKQTGSDRPKTLGAIELPDEDFDVEEVKPSKVPSIAPLTPAVEPVPFRGGVPSVAPLVPSVAPLVPSVAPLVPPVAPVAGTPARGTAVPSIPSVAPRVAPVVPPVAPAVPRVAPAVPPVAPGARPPAAKPAGARPPVAASGGGLSDDKLKSVYDAYVTAKRQNKEDTSKMSYDSIAATLRKQVPELMKQHNAKSVEFKVVIKDGKAVLKAVPK</sequence>
<protein>
    <submittedName>
        <fullName evidence="2">Uncharacterized protein</fullName>
    </submittedName>
</protein>
<name>A0ABX9JVP0_9BACT</name>
<keyword evidence="3" id="KW-1185">Reference proteome</keyword>
<feature type="region of interest" description="Disordered" evidence="1">
    <location>
        <begin position="261"/>
        <end position="286"/>
    </location>
</feature>
<comment type="caution">
    <text evidence="2">The sequence shown here is derived from an EMBL/GenBank/DDBJ whole genome shotgun (WGS) entry which is preliminary data.</text>
</comment>
<feature type="compositionally biased region" description="Low complexity" evidence="1">
    <location>
        <begin position="14"/>
        <end position="32"/>
    </location>
</feature>
<organism evidence="2 3">
    <name type="scientific">Archangium gephyra</name>
    <dbReference type="NCBI Taxonomy" id="48"/>
    <lineage>
        <taxon>Bacteria</taxon>
        <taxon>Pseudomonadati</taxon>
        <taxon>Myxococcota</taxon>
        <taxon>Myxococcia</taxon>
        <taxon>Myxococcales</taxon>
        <taxon>Cystobacterineae</taxon>
        <taxon>Archangiaceae</taxon>
        <taxon>Archangium</taxon>
    </lineage>
</organism>